<dbReference type="Gene3D" id="3.30.1310.10">
    <property type="entry name" value="Nucleoid-associated protein YbaB-like domain"/>
    <property type="match status" value="1"/>
</dbReference>
<keyword evidence="4" id="KW-1185">Reference proteome</keyword>
<proteinExistence type="inferred from homology"/>
<comment type="function">
    <text evidence="2">Binds to DNA and alters its conformation. May be involved in regulation of gene expression, nucleoid organization and DNA protection.</text>
</comment>
<keyword evidence="1 2" id="KW-0238">DNA-binding</keyword>
<dbReference type="HAMAP" id="MF_00274">
    <property type="entry name" value="DNA_YbaB_EbfC"/>
    <property type="match status" value="1"/>
</dbReference>
<organism evidence="3 4">
    <name type="scientific">Chloracidobacterium sp. N</name>
    <dbReference type="NCBI Taxonomy" id="2821540"/>
    <lineage>
        <taxon>Bacteria</taxon>
        <taxon>Pseudomonadati</taxon>
        <taxon>Acidobacteriota</taxon>
        <taxon>Terriglobia</taxon>
        <taxon>Terriglobales</taxon>
        <taxon>Acidobacteriaceae</taxon>
        <taxon>Chloracidobacterium</taxon>
        <taxon>Chloracidobacterium aggregatum</taxon>
    </lineage>
</organism>
<dbReference type="PANTHER" id="PTHR33449:SF1">
    <property type="entry name" value="NUCLEOID-ASSOCIATED PROTEIN YBAB"/>
    <property type="match status" value="1"/>
</dbReference>
<keyword evidence="2" id="KW-0963">Cytoplasm</keyword>
<dbReference type="InterPro" id="IPR004401">
    <property type="entry name" value="YbaB/EbfC"/>
</dbReference>
<sequence length="110" mass="11938">MKLPGLDRLPGFERAMEQMQQKQEEIKRALESARCEGTAGGGMVRVTVNGLKQVVSVKLDAEALADKEMLEALIVAAVNEAGRRADEVAQQQMQQQMTGLLGNLKIPGMS</sequence>
<gene>
    <name evidence="3" type="ORF">J8C05_07620</name>
</gene>
<accession>A0ABX8AX24</accession>
<dbReference type="NCBIfam" id="TIGR00103">
    <property type="entry name" value="DNA_YbaB_EbfC"/>
    <property type="match status" value="1"/>
</dbReference>
<dbReference type="RefSeq" id="WP_014100036.1">
    <property type="nucleotide sequence ID" value="NZ_CP072642.1"/>
</dbReference>
<comment type="subunit">
    <text evidence="2">Homodimer.</text>
</comment>
<dbReference type="Proteomes" id="UP000677668">
    <property type="component" value="Chromosome 1"/>
</dbReference>
<evidence type="ECO:0000313" key="3">
    <source>
        <dbReference type="EMBL" id="QUV93244.1"/>
    </source>
</evidence>
<evidence type="ECO:0000256" key="1">
    <source>
        <dbReference type="ARBA" id="ARBA00023125"/>
    </source>
</evidence>
<evidence type="ECO:0000313" key="4">
    <source>
        <dbReference type="Proteomes" id="UP000677668"/>
    </source>
</evidence>
<evidence type="ECO:0000256" key="2">
    <source>
        <dbReference type="HAMAP-Rule" id="MF_00274"/>
    </source>
</evidence>
<dbReference type="PIRSF" id="PIRSF004555">
    <property type="entry name" value="UCP004555"/>
    <property type="match status" value="1"/>
</dbReference>
<dbReference type="Pfam" id="PF02575">
    <property type="entry name" value="YbaB_DNA_bd"/>
    <property type="match status" value="1"/>
</dbReference>
<name>A0ABX8AX24_9BACT</name>
<reference evidence="3 4" key="1">
    <citation type="submission" date="2021-03" db="EMBL/GenBank/DDBJ databases">
        <title>Genomic and phenotypic characterization of Chloracidobacterium isolates provides evidence for multiple species.</title>
        <authorList>
            <person name="Saini M.K."/>
            <person name="Costas A.M.G."/>
            <person name="Tank M."/>
            <person name="Bryant D.A."/>
        </authorList>
    </citation>
    <scope>NUCLEOTIDE SEQUENCE [LARGE SCALE GENOMIC DNA]</scope>
    <source>
        <strain evidence="3 4">N</strain>
    </source>
</reference>
<comment type="similarity">
    <text evidence="2">Belongs to the YbaB/EbfC family.</text>
</comment>
<dbReference type="SUPFAM" id="SSF82607">
    <property type="entry name" value="YbaB-like"/>
    <property type="match status" value="1"/>
</dbReference>
<dbReference type="EMBL" id="CP072642">
    <property type="protein sequence ID" value="QUV93244.1"/>
    <property type="molecule type" value="Genomic_DNA"/>
</dbReference>
<dbReference type="InterPro" id="IPR036894">
    <property type="entry name" value="YbaB-like_sf"/>
</dbReference>
<dbReference type="PANTHER" id="PTHR33449">
    <property type="entry name" value="NUCLEOID-ASSOCIATED PROTEIN YBAB"/>
    <property type="match status" value="1"/>
</dbReference>
<comment type="subcellular location">
    <subcellularLocation>
        <location evidence="2">Cytoplasm</location>
        <location evidence="2">Nucleoid</location>
    </subcellularLocation>
</comment>
<protein>
    <recommendedName>
        <fullName evidence="2">Nucleoid-associated protein J8C05_07620</fullName>
    </recommendedName>
</protein>